<dbReference type="Proteomes" id="UP000004690">
    <property type="component" value="Unassembled WGS sequence"/>
</dbReference>
<dbReference type="InterPro" id="IPR023198">
    <property type="entry name" value="PGP-like_dom2"/>
</dbReference>
<accession>I3C934</accession>
<dbReference type="SFLD" id="SFLDG01129">
    <property type="entry name" value="C1.5:_HAD__Beta-PGM__Phosphata"/>
    <property type="match status" value="1"/>
</dbReference>
<dbReference type="InterPro" id="IPR041492">
    <property type="entry name" value="HAD_2"/>
</dbReference>
<dbReference type="RefSeq" id="WP_008614124.1">
    <property type="nucleotide sequence ID" value="NZ_JH651379.1"/>
</dbReference>
<dbReference type="OrthoDB" id="9797415at2"/>
<sequence length="215" mass="25414">MLETNAKKNTIKNIVFDFGDIFIDLDKLASMRLIHKEFPEFTLNQDIINTNNEYEKGIISTTNFIESYKKSLPNISDERLKEIWNAIILKIPTHRLAFIEELSQKGNYELFLLSNTNELHIEQVIKNNGLKSYHRFKNCFNKFYLSHEIKFRKPNRDIFEFVLNDNNITPGETLFIDDTLEHINTAKQMGFHTWNLIPGKEDITELFSKDYPFKD</sequence>
<keyword evidence="2" id="KW-1185">Reference proteome</keyword>
<evidence type="ECO:0000313" key="1">
    <source>
        <dbReference type="EMBL" id="EIJ40127.1"/>
    </source>
</evidence>
<dbReference type="Gene3D" id="3.40.50.1000">
    <property type="entry name" value="HAD superfamily/HAD-like"/>
    <property type="match status" value="1"/>
</dbReference>
<dbReference type="InterPro" id="IPR023214">
    <property type="entry name" value="HAD_sf"/>
</dbReference>
<dbReference type="PANTHER" id="PTHR43611">
    <property type="entry name" value="ALPHA-D-GLUCOSE 1-PHOSPHATE PHOSPHATASE"/>
    <property type="match status" value="1"/>
</dbReference>
<dbReference type="Gene3D" id="1.10.150.240">
    <property type="entry name" value="Putative phosphatase, domain 2"/>
    <property type="match status" value="1"/>
</dbReference>
<dbReference type="NCBIfam" id="TIGR01509">
    <property type="entry name" value="HAD-SF-IA-v3"/>
    <property type="match status" value="1"/>
</dbReference>
<dbReference type="EMBL" id="JH651379">
    <property type="protein sequence ID" value="EIJ40127.1"/>
    <property type="molecule type" value="Genomic_DNA"/>
</dbReference>
<dbReference type="CDD" id="cd02603">
    <property type="entry name" value="HAD_sEH-N_like"/>
    <property type="match status" value="1"/>
</dbReference>
<reference evidence="1 2" key="1">
    <citation type="submission" date="2012-02" db="EMBL/GenBank/DDBJ databases">
        <title>Improved High-Quality Draft genome of Joostella marina DSM 19592.</title>
        <authorList>
            <consortium name="US DOE Joint Genome Institute (JGI-PGF)"/>
            <person name="Lucas S."/>
            <person name="Copeland A."/>
            <person name="Lapidus A."/>
            <person name="Bruce D."/>
            <person name="Goodwin L."/>
            <person name="Pitluck S."/>
            <person name="Peters L."/>
            <person name="Chertkov O."/>
            <person name="Ovchinnikova G."/>
            <person name="Kyrpides N."/>
            <person name="Mavromatis K."/>
            <person name="Detter J.C."/>
            <person name="Han C."/>
            <person name="Land M."/>
            <person name="Hauser L."/>
            <person name="Markowitz V."/>
            <person name="Cheng J.-F."/>
            <person name="Hugenholtz P."/>
            <person name="Woyke T."/>
            <person name="Wu D."/>
            <person name="Tindall B."/>
            <person name="Brambilla E."/>
            <person name="Klenk H.-P."/>
            <person name="Eisen J.A."/>
        </authorList>
    </citation>
    <scope>NUCLEOTIDE SEQUENCE [LARGE SCALE GENOMIC DNA]</scope>
    <source>
        <strain evidence="1 2">DSM 19592</strain>
    </source>
</reference>
<evidence type="ECO:0000313" key="2">
    <source>
        <dbReference type="Proteomes" id="UP000004690"/>
    </source>
</evidence>
<dbReference type="HOGENOM" id="CLU_045011_9_5_10"/>
<dbReference type="STRING" id="926559.JoomaDRAFT_3180"/>
<dbReference type="SFLD" id="SFLDS00003">
    <property type="entry name" value="Haloacid_Dehalogenase"/>
    <property type="match status" value="1"/>
</dbReference>
<gene>
    <name evidence="1" type="ORF">JoomaDRAFT_3180</name>
</gene>
<protein>
    <submittedName>
        <fullName evidence="1">Haloacid dehalogenase superfamily protein, subfamily IA, variant 3 with third motif having DD or ED</fullName>
    </submittedName>
</protein>
<dbReference type="PANTHER" id="PTHR43611:SF3">
    <property type="entry name" value="FLAVIN MONONUCLEOTIDE HYDROLASE 1, CHLOROPLATIC"/>
    <property type="match status" value="1"/>
</dbReference>
<proteinExistence type="predicted"/>
<dbReference type="eggNOG" id="COG1011">
    <property type="taxonomic scope" value="Bacteria"/>
</dbReference>
<dbReference type="InterPro" id="IPR036412">
    <property type="entry name" value="HAD-like_sf"/>
</dbReference>
<dbReference type="Pfam" id="PF13419">
    <property type="entry name" value="HAD_2"/>
    <property type="match status" value="1"/>
</dbReference>
<dbReference type="AlphaFoldDB" id="I3C934"/>
<dbReference type="InterPro" id="IPR006439">
    <property type="entry name" value="HAD-SF_hydro_IA"/>
</dbReference>
<organism evidence="1 2">
    <name type="scientific">Galbibacter orientalis DSM 19592</name>
    <dbReference type="NCBI Taxonomy" id="926559"/>
    <lineage>
        <taxon>Bacteria</taxon>
        <taxon>Pseudomonadati</taxon>
        <taxon>Bacteroidota</taxon>
        <taxon>Flavobacteriia</taxon>
        <taxon>Flavobacteriales</taxon>
        <taxon>Flavobacteriaceae</taxon>
        <taxon>Galbibacter</taxon>
    </lineage>
</organism>
<name>I3C934_9FLAO</name>
<dbReference type="SUPFAM" id="SSF56784">
    <property type="entry name" value="HAD-like"/>
    <property type="match status" value="1"/>
</dbReference>